<evidence type="ECO:0000256" key="9">
    <source>
        <dbReference type="SAM" id="Phobius"/>
    </source>
</evidence>
<evidence type="ECO:0000313" key="11">
    <source>
        <dbReference type="EMBL" id="MFC5908232.1"/>
    </source>
</evidence>
<reference evidence="12" key="1">
    <citation type="journal article" date="2019" name="Int. J. Syst. Evol. Microbiol.">
        <title>The Global Catalogue of Microorganisms (GCM) 10K type strain sequencing project: providing services to taxonomists for standard genome sequencing and annotation.</title>
        <authorList>
            <consortium name="The Broad Institute Genomics Platform"/>
            <consortium name="The Broad Institute Genome Sequencing Center for Infectious Disease"/>
            <person name="Wu L."/>
            <person name="Ma J."/>
        </authorList>
    </citation>
    <scope>NUCLEOTIDE SEQUENCE [LARGE SCALE GENOMIC DNA]</scope>
    <source>
        <strain evidence="12">JCM 4816</strain>
    </source>
</reference>
<keyword evidence="9" id="KW-0472">Membrane</keyword>
<comment type="catalytic activity">
    <reaction evidence="1">
        <text>ATP + protein L-histidine = ADP + protein N-phospho-L-histidine.</text>
        <dbReference type="EC" id="2.7.13.3"/>
    </reaction>
</comment>
<dbReference type="Gene3D" id="1.20.5.1930">
    <property type="match status" value="1"/>
</dbReference>
<keyword evidence="7" id="KW-0067">ATP-binding</keyword>
<dbReference type="EC" id="2.7.13.3" evidence="2"/>
<accession>A0ABW1G232</accession>
<dbReference type="EMBL" id="JBHSQJ010000051">
    <property type="protein sequence ID" value="MFC5908232.1"/>
    <property type="molecule type" value="Genomic_DNA"/>
</dbReference>
<evidence type="ECO:0000256" key="8">
    <source>
        <dbReference type="ARBA" id="ARBA00023012"/>
    </source>
</evidence>
<keyword evidence="9" id="KW-1133">Transmembrane helix</keyword>
<comment type="caution">
    <text evidence="11">The sequence shown here is derived from an EMBL/GenBank/DDBJ whole genome shotgun (WGS) entry which is preliminary data.</text>
</comment>
<keyword evidence="3" id="KW-0597">Phosphoprotein</keyword>
<feature type="transmembrane region" description="Helical" evidence="9">
    <location>
        <begin position="130"/>
        <end position="149"/>
    </location>
</feature>
<dbReference type="InterPro" id="IPR050482">
    <property type="entry name" value="Sensor_HK_TwoCompSys"/>
</dbReference>
<evidence type="ECO:0000256" key="4">
    <source>
        <dbReference type="ARBA" id="ARBA00022679"/>
    </source>
</evidence>
<evidence type="ECO:0000256" key="3">
    <source>
        <dbReference type="ARBA" id="ARBA00022553"/>
    </source>
</evidence>
<evidence type="ECO:0000313" key="12">
    <source>
        <dbReference type="Proteomes" id="UP001596174"/>
    </source>
</evidence>
<dbReference type="PANTHER" id="PTHR24421:SF10">
    <property type="entry name" value="NITRATE_NITRITE SENSOR PROTEIN NARQ"/>
    <property type="match status" value="1"/>
</dbReference>
<feature type="transmembrane region" description="Helical" evidence="9">
    <location>
        <begin position="20"/>
        <end position="38"/>
    </location>
</feature>
<evidence type="ECO:0000256" key="6">
    <source>
        <dbReference type="ARBA" id="ARBA00022777"/>
    </source>
</evidence>
<proteinExistence type="predicted"/>
<dbReference type="SUPFAM" id="SSF55874">
    <property type="entry name" value="ATPase domain of HSP90 chaperone/DNA topoisomerase II/histidine kinase"/>
    <property type="match status" value="1"/>
</dbReference>
<dbReference type="Gene3D" id="3.30.565.10">
    <property type="entry name" value="Histidine kinase-like ATPase, C-terminal domain"/>
    <property type="match status" value="1"/>
</dbReference>
<dbReference type="PANTHER" id="PTHR24421">
    <property type="entry name" value="NITRATE/NITRITE SENSOR PROTEIN NARX-RELATED"/>
    <property type="match status" value="1"/>
</dbReference>
<evidence type="ECO:0000256" key="5">
    <source>
        <dbReference type="ARBA" id="ARBA00022741"/>
    </source>
</evidence>
<dbReference type="InterPro" id="IPR011712">
    <property type="entry name" value="Sig_transdc_His_kin_sub3_dim/P"/>
</dbReference>
<sequence>MHATTPLPLLKRVPPGAWTAAAWCAGTAYAFLVQLPLLGEPVPDGRPHLFLSHLFLAPGNGLNLLGSAVAALTGSLLARRRPLGGLLLQLLGSVLGAMALNSTEIDFTQFLPVGVAVALVASSRPRRASLLAALLALGTVLGYPLVRLLCGFPTGTSTELGVALTTAVAWLVGDGTLGEREDAAEAAARTAQQAVADERLRIARELHDMVAHSLGIVALQAGAARRVLVRRPDQAEAALGAIEQSGRETLAGLRRMLGALRGAEAEGASRTPAPGLADLDRLAAATTAAGVRVDVRWHGQPRPLPPEVDLSAYRIVQESITNVVRHAAARSCRVSLDCGEEALRVEVVDDGRGGSAVPGYGLRGMRERVTLLRGEFSADGLPGGGFRVAATLPLASASAVAAR</sequence>
<name>A0ABW1G232_9ACTN</name>
<feature type="transmembrane region" description="Helical" evidence="9">
    <location>
        <begin position="83"/>
        <end position="101"/>
    </location>
</feature>
<protein>
    <recommendedName>
        <fullName evidence="2">histidine kinase</fullName>
        <ecNumber evidence="2">2.7.13.3</ecNumber>
    </recommendedName>
</protein>
<dbReference type="Pfam" id="PF02518">
    <property type="entry name" value="HATPase_c"/>
    <property type="match status" value="1"/>
</dbReference>
<dbReference type="Pfam" id="PF07730">
    <property type="entry name" value="HisKA_3"/>
    <property type="match status" value="1"/>
</dbReference>
<dbReference type="InterPro" id="IPR003594">
    <property type="entry name" value="HATPase_dom"/>
</dbReference>
<feature type="transmembrane region" description="Helical" evidence="9">
    <location>
        <begin position="107"/>
        <end position="123"/>
    </location>
</feature>
<dbReference type="RefSeq" id="WP_380583232.1">
    <property type="nucleotide sequence ID" value="NZ_JBHSQJ010000051.1"/>
</dbReference>
<dbReference type="SMART" id="SM00387">
    <property type="entry name" value="HATPase_c"/>
    <property type="match status" value="1"/>
</dbReference>
<keyword evidence="9" id="KW-0812">Transmembrane</keyword>
<evidence type="ECO:0000256" key="7">
    <source>
        <dbReference type="ARBA" id="ARBA00022840"/>
    </source>
</evidence>
<keyword evidence="12" id="KW-1185">Reference proteome</keyword>
<feature type="transmembrane region" description="Helical" evidence="9">
    <location>
        <begin position="50"/>
        <end position="71"/>
    </location>
</feature>
<keyword evidence="4" id="KW-0808">Transferase</keyword>
<dbReference type="CDD" id="cd16917">
    <property type="entry name" value="HATPase_UhpB-NarQ-NarX-like"/>
    <property type="match status" value="1"/>
</dbReference>
<dbReference type="Proteomes" id="UP001596174">
    <property type="component" value="Unassembled WGS sequence"/>
</dbReference>
<gene>
    <name evidence="11" type="ORF">ACFP3V_13540</name>
</gene>
<keyword evidence="5" id="KW-0547">Nucleotide-binding</keyword>
<keyword evidence="8" id="KW-0902">Two-component regulatory system</keyword>
<keyword evidence="6 11" id="KW-0418">Kinase</keyword>
<feature type="domain" description="Histidine kinase/HSP90-like ATPase" evidence="10">
    <location>
        <begin position="307"/>
        <end position="396"/>
    </location>
</feature>
<evidence type="ECO:0000256" key="2">
    <source>
        <dbReference type="ARBA" id="ARBA00012438"/>
    </source>
</evidence>
<evidence type="ECO:0000256" key="1">
    <source>
        <dbReference type="ARBA" id="ARBA00000085"/>
    </source>
</evidence>
<evidence type="ECO:0000259" key="10">
    <source>
        <dbReference type="SMART" id="SM00387"/>
    </source>
</evidence>
<dbReference type="GO" id="GO:0016301">
    <property type="term" value="F:kinase activity"/>
    <property type="evidence" value="ECO:0007669"/>
    <property type="project" value="UniProtKB-KW"/>
</dbReference>
<organism evidence="11 12">
    <name type="scientific">Streptacidiphilus monticola</name>
    <dbReference type="NCBI Taxonomy" id="2161674"/>
    <lineage>
        <taxon>Bacteria</taxon>
        <taxon>Bacillati</taxon>
        <taxon>Actinomycetota</taxon>
        <taxon>Actinomycetes</taxon>
        <taxon>Kitasatosporales</taxon>
        <taxon>Streptomycetaceae</taxon>
        <taxon>Streptacidiphilus</taxon>
    </lineage>
</organism>
<dbReference type="InterPro" id="IPR036890">
    <property type="entry name" value="HATPase_C_sf"/>
</dbReference>